<evidence type="ECO:0008006" key="3">
    <source>
        <dbReference type="Google" id="ProtNLM"/>
    </source>
</evidence>
<accession>A0ABW2F0L7</accession>
<keyword evidence="2" id="KW-1185">Reference proteome</keyword>
<name>A0ABW2F0L7_9GAMM</name>
<dbReference type="Proteomes" id="UP001596411">
    <property type="component" value="Unassembled WGS sequence"/>
</dbReference>
<dbReference type="EMBL" id="JBHSZP010000031">
    <property type="protein sequence ID" value="MFC7090990.1"/>
    <property type="molecule type" value="Genomic_DNA"/>
</dbReference>
<evidence type="ECO:0000313" key="2">
    <source>
        <dbReference type="Proteomes" id="UP001596411"/>
    </source>
</evidence>
<dbReference type="InterPro" id="IPR016181">
    <property type="entry name" value="Acyl_CoA_acyltransferase"/>
</dbReference>
<evidence type="ECO:0000313" key="1">
    <source>
        <dbReference type="EMBL" id="MFC7090990.1"/>
    </source>
</evidence>
<proteinExistence type="predicted"/>
<gene>
    <name evidence="1" type="ORF">ACFQH5_15675</name>
</gene>
<organism evidence="1 2">
    <name type="scientific">Halomonas salifodinae</name>
    <dbReference type="NCBI Taxonomy" id="438745"/>
    <lineage>
        <taxon>Bacteria</taxon>
        <taxon>Pseudomonadati</taxon>
        <taxon>Pseudomonadota</taxon>
        <taxon>Gammaproteobacteria</taxon>
        <taxon>Oceanospirillales</taxon>
        <taxon>Halomonadaceae</taxon>
        <taxon>Halomonas</taxon>
    </lineage>
</organism>
<sequence>MVRAEIRPATLADADALAPRMRQADRDEIWAASRQSPGDSLRNAVRASRQPLAGVIDGELACLLGVVPQSTLGGTGAAWMLGSEVIERHPLVFLRHSRPALAEIARGFNYLHNWVDARNTVAIRWLAWLGFTIHDPEPFGVFGMPFHHFEMRPHV</sequence>
<reference evidence="2" key="1">
    <citation type="journal article" date="2019" name="Int. J. Syst. Evol. Microbiol.">
        <title>The Global Catalogue of Microorganisms (GCM) 10K type strain sequencing project: providing services to taxonomists for standard genome sequencing and annotation.</title>
        <authorList>
            <consortium name="The Broad Institute Genomics Platform"/>
            <consortium name="The Broad Institute Genome Sequencing Center for Infectious Disease"/>
            <person name="Wu L."/>
            <person name="Ma J."/>
        </authorList>
    </citation>
    <scope>NUCLEOTIDE SEQUENCE [LARGE SCALE GENOMIC DNA]</scope>
    <source>
        <strain evidence="2">CGMCC 1.13666</strain>
    </source>
</reference>
<dbReference type="SUPFAM" id="SSF55729">
    <property type="entry name" value="Acyl-CoA N-acyltransferases (Nat)"/>
    <property type="match status" value="1"/>
</dbReference>
<comment type="caution">
    <text evidence="1">The sequence shown here is derived from an EMBL/GenBank/DDBJ whole genome shotgun (WGS) entry which is preliminary data.</text>
</comment>
<dbReference type="RefSeq" id="WP_346061891.1">
    <property type="nucleotide sequence ID" value="NZ_BAAADR010000005.1"/>
</dbReference>
<protein>
    <recommendedName>
        <fullName evidence="3">DUF2833 domain-containing protein</fullName>
    </recommendedName>
</protein>